<evidence type="ECO:0000313" key="3">
    <source>
        <dbReference type="Proteomes" id="UP000050525"/>
    </source>
</evidence>
<dbReference type="EMBL" id="AKHW03005047">
    <property type="protein sequence ID" value="KYO28108.1"/>
    <property type="molecule type" value="Genomic_DNA"/>
</dbReference>
<accession>A0A151MUD8</accession>
<keyword evidence="1" id="KW-0732">Signal</keyword>
<dbReference type="Proteomes" id="UP000050525">
    <property type="component" value="Unassembled WGS sequence"/>
</dbReference>
<proteinExistence type="predicted"/>
<protein>
    <submittedName>
        <fullName evidence="2">Uncharacterized protein</fullName>
    </submittedName>
</protein>
<feature type="signal peptide" evidence="1">
    <location>
        <begin position="1"/>
        <end position="17"/>
    </location>
</feature>
<name>A0A151MUD8_ALLMI</name>
<comment type="caution">
    <text evidence="2">The sequence shown here is derived from an EMBL/GenBank/DDBJ whole genome shotgun (WGS) entry which is preliminary data.</text>
</comment>
<organism evidence="2 3">
    <name type="scientific">Alligator mississippiensis</name>
    <name type="common">American alligator</name>
    <dbReference type="NCBI Taxonomy" id="8496"/>
    <lineage>
        <taxon>Eukaryota</taxon>
        <taxon>Metazoa</taxon>
        <taxon>Chordata</taxon>
        <taxon>Craniata</taxon>
        <taxon>Vertebrata</taxon>
        <taxon>Euteleostomi</taxon>
        <taxon>Archelosauria</taxon>
        <taxon>Archosauria</taxon>
        <taxon>Crocodylia</taxon>
        <taxon>Alligatoridae</taxon>
        <taxon>Alligatorinae</taxon>
        <taxon>Alligator</taxon>
    </lineage>
</organism>
<keyword evidence="3" id="KW-1185">Reference proteome</keyword>
<gene>
    <name evidence="2" type="ORF">Y1Q_0005102</name>
</gene>
<dbReference type="AlphaFoldDB" id="A0A151MUD8"/>
<feature type="chain" id="PRO_5007585462" evidence="1">
    <location>
        <begin position="18"/>
        <end position="143"/>
    </location>
</feature>
<evidence type="ECO:0000256" key="1">
    <source>
        <dbReference type="SAM" id="SignalP"/>
    </source>
</evidence>
<reference evidence="2 3" key="1">
    <citation type="journal article" date="2012" name="Genome Biol.">
        <title>Sequencing three crocodilian genomes to illuminate the evolution of archosaurs and amniotes.</title>
        <authorList>
            <person name="St John J.A."/>
            <person name="Braun E.L."/>
            <person name="Isberg S.R."/>
            <person name="Miles L.G."/>
            <person name="Chong A.Y."/>
            <person name="Gongora J."/>
            <person name="Dalzell P."/>
            <person name="Moran C."/>
            <person name="Bed'hom B."/>
            <person name="Abzhanov A."/>
            <person name="Burgess S.C."/>
            <person name="Cooksey A.M."/>
            <person name="Castoe T.A."/>
            <person name="Crawford N.G."/>
            <person name="Densmore L.D."/>
            <person name="Drew J.C."/>
            <person name="Edwards S.V."/>
            <person name="Faircloth B.C."/>
            <person name="Fujita M.K."/>
            <person name="Greenwold M.J."/>
            <person name="Hoffmann F.G."/>
            <person name="Howard J.M."/>
            <person name="Iguchi T."/>
            <person name="Janes D.E."/>
            <person name="Khan S.Y."/>
            <person name="Kohno S."/>
            <person name="de Koning A.J."/>
            <person name="Lance S.L."/>
            <person name="McCarthy F.M."/>
            <person name="McCormack J.E."/>
            <person name="Merchant M.E."/>
            <person name="Peterson D.G."/>
            <person name="Pollock D.D."/>
            <person name="Pourmand N."/>
            <person name="Raney B.J."/>
            <person name="Roessler K.A."/>
            <person name="Sanford J.R."/>
            <person name="Sawyer R.H."/>
            <person name="Schmidt C.J."/>
            <person name="Triplett E.W."/>
            <person name="Tuberville T.D."/>
            <person name="Venegas-Anaya M."/>
            <person name="Howard J.T."/>
            <person name="Jarvis E.D."/>
            <person name="Guillette L.J.Jr."/>
            <person name="Glenn T.C."/>
            <person name="Green R.E."/>
            <person name="Ray D.A."/>
        </authorList>
    </citation>
    <scope>NUCLEOTIDE SEQUENCE [LARGE SCALE GENOMIC DNA]</scope>
    <source>
        <strain evidence="2">KSC_2009_1</strain>
    </source>
</reference>
<sequence>MGLLGPALMWKIQVAAAVAGCCRLDLKSFWGENGQALSCLWLLLTAGLVSELLERDPKAGRTQQQVIAIYICLVCSIQHWPLIHKSSENIILPNRITSLSCAVKITSVWSTELVGEPIKPQELRLSREWISEPAEHRTTYTVC</sequence>
<evidence type="ECO:0000313" key="2">
    <source>
        <dbReference type="EMBL" id="KYO28108.1"/>
    </source>
</evidence>